<keyword evidence="1" id="KW-1133">Transmembrane helix</keyword>
<dbReference type="EMBL" id="CAADJA010000002">
    <property type="protein sequence ID" value="VFS51031.1"/>
    <property type="molecule type" value="Genomic_DNA"/>
</dbReference>
<organism evidence="2 3">
    <name type="scientific">Budvicia aquatica</name>
    <dbReference type="NCBI Taxonomy" id="82979"/>
    <lineage>
        <taxon>Bacteria</taxon>
        <taxon>Pseudomonadati</taxon>
        <taxon>Pseudomonadota</taxon>
        <taxon>Gammaproteobacteria</taxon>
        <taxon>Enterobacterales</taxon>
        <taxon>Budviciaceae</taxon>
        <taxon>Budvicia</taxon>
    </lineage>
</organism>
<evidence type="ECO:0000313" key="3">
    <source>
        <dbReference type="Proteomes" id="UP000373449"/>
    </source>
</evidence>
<keyword evidence="1" id="KW-0472">Membrane</keyword>
<reference evidence="2 3" key="1">
    <citation type="submission" date="2019-03" db="EMBL/GenBank/DDBJ databases">
        <authorList>
            <consortium name="Pathogen Informatics"/>
        </authorList>
    </citation>
    <scope>NUCLEOTIDE SEQUENCE [LARGE SCALE GENOMIC DNA]</scope>
    <source>
        <strain evidence="2 3">NCTC12282</strain>
    </source>
</reference>
<dbReference type="AlphaFoldDB" id="A0A484ZTB7"/>
<feature type="transmembrane region" description="Helical" evidence="1">
    <location>
        <begin position="34"/>
        <end position="54"/>
    </location>
</feature>
<dbReference type="RefSeq" id="WP_166793053.1">
    <property type="nucleotide sequence ID" value="NZ_CAADJA010000002.1"/>
</dbReference>
<proteinExistence type="predicted"/>
<dbReference type="Proteomes" id="UP000373449">
    <property type="component" value="Unassembled WGS sequence"/>
</dbReference>
<keyword evidence="1" id="KW-0812">Transmembrane</keyword>
<accession>A0A484ZTB7</accession>
<gene>
    <name evidence="2" type="ORF">NCTC12282_04810</name>
</gene>
<protein>
    <submittedName>
        <fullName evidence="2">Uncharacterized protein</fullName>
    </submittedName>
</protein>
<evidence type="ECO:0000313" key="2">
    <source>
        <dbReference type="EMBL" id="VFS51031.1"/>
    </source>
</evidence>
<sequence length="77" mass="9016">MVRDIDDIRSSRRGDILQHRGEVKMTKDKLKKIVAIYLIAGVLFMMLVFMGRFWTDYLVKPEKNTVLLLLFLVFPTA</sequence>
<name>A0A484ZTB7_9GAMM</name>
<evidence type="ECO:0000256" key="1">
    <source>
        <dbReference type="SAM" id="Phobius"/>
    </source>
</evidence>